<evidence type="ECO:0000259" key="1">
    <source>
        <dbReference type="Pfam" id="PF00078"/>
    </source>
</evidence>
<accession>A0AAV4J057</accession>
<dbReference type="Pfam" id="PF00078">
    <property type="entry name" value="RVT_1"/>
    <property type="match status" value="1"/>
</dbReference>
<gene>
    <name evidence="2" type="ORF">ElyMa_001417800</name>
</gene>
<protein>
    <submittedName>
        <fullName evidence="2">RNA-directed DNA polymerase (Reverse transcriptase) domain containing protein</fullName>
    </submittedName>
</protein>
<evidence type="ECO:0000313" key="2">
    <source>
        <dbReference type="EMBL" id="GFS14196.1"/>
    </source>
</evidence>
<keyword evidence="2" id="KW-0548">Nucleotidyltransferase</keyword>
<comment type="caution">
    <text evidence="2">The sequence shown here is derived from an EMBL/GenBank/DDBJ whole genome shotgun (WGS) entry which is preliminary data.</text>
</comment>
<dbReference type="InterPro" id="IPR000477">
    <property type="entry name" value="RT_dom"/>
</dbReference>
<name>A0AAV4J057_9GAST</name>
<reference evidence="2 3" key="1">
    <citation type="journal article" date="2021" name="Elife">
        <title>Chloroplast acquisition without the gene transfer in kleptoplastic sea slugs, Plakobranchus ocellatus.</title>
        <authorList>
            <person name="Maeda T."/>
            <person name="Takahashi S."/>
            <person name="Yoshida T."/>
            <person name="Shimamura S."/>
            <person name="Takaki Y."/>
            <person name="Nagai Y."/>
            <person name="Toyoda A."/>
            <person name="Suzuki Y."/>
            <person name="Arimoto A."/>
            <person name="Ishii H."/>
            <person name="Satoh N."/>
            <person name="Nishiyama T."/>
            <person name="Hasebe M."/>
            <person name="Maruyama T."/>
            <person name="Minagawa J."/>
            <person name="Obokata J."/>
            <person name="Shigenobu S."/>
        </authorList>
    </citation>
    <scope>NUCLEOTIDE SEQUENCE [LARGE SCALE GENOMIC DNA]</scope>
</reference>
<keyword evidence="2" id="KW-0695">RNA-directed DNA polymerase</keyword>
<sequence>MKSELSHGINIDGEILTNLRFADDVALLTESTSLMEEQMNTLNIKSKEVGLKMHMGKTKFMTNYENDDTIHIENASIEKVQKYKYLGKSTCMKDLTKEEVDIRIRAGWSCFGRNREIF</sequence>
<dbReference type="EMBL" id="BMAT01002785">
    <property type="protein sequence ID" value="GFS14196.1"/>
    <property type="molecule type" value="Genomic_DNA"/>
</dbReference>
<feature type="domain" description="Reverse transcriptase" evidence="1">
    <location>
        <begin position="18"/>
        <end position="87"/>
    </location>
</feature>
<keyword evidence="2" id="KW-0808">Transferase</keyword>
<proteinExistence type="predicted"/>
<dbReference type="AlphaFoldDB" id="A0AAV4J057"/>
<dbReference type="PANTHER" id="PTHR47027">
    <property type="entry name" value="REVERSE TRANSCRIPTASE DOMAIN-CONTAINING PROTEIN"/>
    <property type="match status" value="1"/>
</dbReference>
<evidence type="ECO:0000313" key="3">
    <source>
        <dbReference type="Proteomes" id="UP000762676"/>
    </source>
</evidence>
<dbReference type="PANTHER" id="PTHR47027:SF20">
    <property type="entry name" value="REVERSE TRANSCRIPTASE-LIKE PROTEIN WITH RNA-DIRECTED DNA POLYMERASE DOMAIN"/>
    <property type="match status" value="1"/>
</dbReference>
<organism evidence="2 3">
    <name type="scientific">Elysia marginata</name>
    <dbReference type="NCBI Taxonomy" id="1093978"/>
    <lineage>
        <taxon>Eukaryota</taxon>
        <taxon>Metazoa</taxon>
        <taxon>Spiralia</taxon>
        <taxon>Lophotrochozoa</taxon>
        <taxon>Mollusca</taxon>
        <taxon>Gastropoda</taxon>
        <taxon>Heterobranchia</taxon>
        <taxon>Euthyneura</taxon>
        <taxon>Panpulmonata</taxon>
        <taxon>Sacoglossa</taxon>
        <taxon>Placobranchoidea</taxon>
        <taxon>Plakobranchidae</taxon>
        <taxon>Elysia</taxon>
    </lineage>
</organism>
<keyword evidence="3" id="KW-1185">Reference proteome</keyword>
<dbReference type="Proteomes" id="UP000762676">
    <property type="component" value="Unassembled WGS sequence"/>
</dbReference>
<dbReference type="GO" id="GO:0003964">
    <property type="term" value="F:RNA-directed DNA polymerase activity"/>
    <property type="evidence" value="ECO:0007669"/>
    <property type="project" value="UniProtKB-KW"/>
</dbReference>